<reference evidence="2" key="1">
    <citation type="submission" date="2008-12" db="EMBL/GenBank/DDBJ databases">
        <authorList>
            <person name="Andeer P."/>
            <person name="Stahl D.A."/>
            <person name="Bruce N.C."/>
            <person name="Strand S.E."/>
        </authorList>
    </citation>
    <scope>NUCLEOTIDE SEQUENCE</scope>
    <source>
        <strain evidence="2">MA1</strain>
        <plasmid evidence="2">pMA1</plasmid>
    </source>
</reference>
<keyword evidence="1" id="KW-1133">Transmembrane helix</keyword>
<dbReference type="EMBL" id="FJ577793">
    <property type="protein sequence ID" value="ACO88886.1"/>
    <property type="molecule type" value="Genomic_DNA"/>
</dbReference>
<reference evidence="2" key="2">
    <citation type="journal article" date="2009" name="Appl. Environ. Microbiol.">
        <title>Lateral transfer of genes for hexahydro-1,3,5-trinitro-1,3,5-triazine (RDX) degradation.</title>
        <authorList>
            <person name="Andeer P.F."/>
            <person name="Stahl D.A."/>
            <person name="Bruce N.C."/>
            <person name="Strand S.E."/>
        </authorList>
    </citation>
    <scope>NUCLEOTIDE SEQUENCE</scope>
    <source>
        <strain evidence="2">MA1</strain>
        <plasmid evidence="2">pMA1</plasmid>
    </source>
</reference>
<name>C3UMZ5_9MICO</name>
<organism evidence="2">
    <name type="scientific">Microbacterium sp. MA1</name>
    <dbReference type="NCBI Taxonomy" id="614068"/>
    <lineage>
        <taxon>Bacteria</taxon>
        <taxon>Bacillati</taxon>
        <taxon>Actinomycetota</taxon>
        <taxon>Actinomycetes</taxon>
        <taxon>Micrococcales</taxon>
        <taxon>Microbacteriaceae</taxon>
        <taxon>Microbacterium</taxon>
    </lineage>
</organism>
<accession>C3UMZ5</accession>
<keyword evidence="2" id="KW-0614">Plasmid</keyword>
<evidence type="ECO:0000313" key="2">
    <source>
        <dbReference type="EMBL" id="ACO88886.1"/>
    </source>
</evidence>
<geneLocation type="plasmid" evidence="2">
    <name>pMA1</name>
</geneLocation>
<evidence type="ECO:0000256" key="1">
    <source>
        <dbReference type="SAM" id="Phobius"/>
    </source>
</evidence>
<keyword evidence="1" id="KW-0472">Membrane</keyword>
<protein>
    <submittedName>
        <fullName evidence="2">Uncharacterized protein</fullName>
    </submittedName>
</protein>
<sequence length="74" mass="7967">MSLATPRKHADIPDEILTRLRRIIIGLLTIGLAVGAGWLGIILGPHIGKVLLTAVAIVLLWALVISVIDFFRSS</sequence>
<feature type="transmembrane region" description="Helical" evidence="1">
    <location>
        <begin position="50"/>
        <end position="71"/>
    </location>
</feature>
<feature type="transmembrane region" description="Helical" evidence="1">
    <location>
        <begin position="23"/>
        <end position="44"/>
    </location>
</feature>
<proteinExistence type="predicted"/>
<dbReference type="AlphaFoldDB" id="C3UMZ5"/>
<keyword evidence="1" id="KW-0812">Transmembrane</keyword>